<keyword evidence="10" id="KW-0378">Hydrolase</keyword>
<dbReference type="GO" id="GO:0005789">
    <property type="term" value="C:endoplasmic reticulum membrane"/>
    <property type="evidence" value="ECO:0007669"/>
    <property type="project" value="UniProtKB-SubCell"/>
</dbReference>
<dbReference type="SUPFAM" id="SSF144091">
    <property type="entry name" value="Rhomboid-like"/>
    <property type="match status" value="1"/>
</dbReference>
<keyword evidence="24" id="KW-1185">Reference proteome</keyword>
<dbReference type="GO" id="GO:0033619">
    <property type="term" value="P:membrane protein proteolysis"/>
    <property type="evidence" value="ECO:0007669"/>
    <property type="project" value="UniProtKB-ARBA"/>
</dbReference>
<accession>A0AA41MZQ1</accession>
<dbReference type="FunFam" id="1.20.1540.10:FF:000009">
    <property type="entry name" value="Rhomboid domain containing 1"/>
    <property type="match status" value="1"/>
</dbReference>
<evidence type="ECO:0000256" key="2">
    <source>
        <dbReference type="ARBA" id="ARBA00004225"/>
    </source>
</evidence>
<evidence type="ECO:0000256" key="20">
    <source>
        <dbReference type="SAM" id="MobiDB-lite"/>
    </source>
</evidence>
<evidence type="ECO:0000259" key="22">
    <source>
        <dbReference type="Pfam" id="PF01694"/>
    </source>
</evidence>
<evidence type="ECO:0000313" key="24">
    <source>
        <dbReference type="Proteomes" id="UP001166674"/>
    </source>
</evidence>
<feature type="domain" description="Peptidase S54 rhomboid" evidence="22">
    <location>
        <begin position="63"/>
        <end position="182"/>
    </location>
</feature>
<evidence type="ECO:0000313" key="23">
    <source>
        <dbReference type="EMBL" id="MBZ3881134.1"/>
    </source>
</evidence>
<dbReference type="GO" id="GO:0007283">
    <property type="term" value="P:spermatogenesis"/>
    <property type="evidence" value="ECO:0007669"/>
    <property type="project" value="UniProtKB-KW"/>
</dbReference>
<evidence type="ECO:0000256" key="19">
    <source>
        <dbReference type="ARBA" id="ARBA00083322"/>
    </source>
</evidence>
<feature type="compositionally biased region" description="Polar residues" evidence="20">
    <location>
        <begin position="205"/>
        <end position="217"/>
    </location>
</feature>
<reference evidence="23" key="1">
    <citation type="submission" date="2020-03" db="EMBL/GenBank/DDBJ databases">
        <title>Studies in the Genomics of Life Span.</title>
        <authorList>
            <person name="Glass D."/>
        </authorList>
    </citation>
    <scope>NUCLEOTIDE SEQUENCE</scope>
    <source>
        <strain evidence="23">SUZIE</strain>
        <tissue evidence="23">Muscle</tissue>
    </source>
</reference>
<evidence type="ECO:0000256" key="18">
    <source>
        <dbReference type="ARBA" id="ARBA00076116"/>
    </source>
</evidence>
<keyword evidence="9" id="KW-0221">Differentiation</keyword>
<name>A0AA41MZQ1_SCICA</name>
<comment type="catalytic activity">
    <reaction evidence="1">
        <text>Cleaves type-1 transmembrane domains using a catalytic dyad composed of serine and histidine that are contributed by different transmembrane domains.</text>
        <dbReference type="EC" id="3.4.21.105"/>
    </reaction>
</comment>
<dbReference type="GO" id="GO:0043066">
    <property type="term" value="P:negative regulation of apoptotic process"/>
    <property type="evidence" value="ECO:0007669"/>
    <property type="project" value="TreeGrafter"/>
</dbReference>
<evidence type="ECO:0000256" key="13">
    <source>
        <dbReference type="ARBA" id="ARBA00022871"/>
    </source>
</evidence>
<dbReference type="Pfam" id="PF01694">
    <property type="entry name" value="Rhomboid"/>
    <property type="match status" value="1"/>
</dbReference>
<dbReference type="InterPro" id="IPR035952">
    <property type="entry name" value="Rhomboid-like_sf"/>
</dbReference>
<evidence type="ECO:0000256" key="14">
    <source>
        <dbReference type="ARBA" id="ARBA00022989"/>
    </source>
</evidence>
<keyword evidence="16 21" id="KW-0472">Membrane</keyword>
<keyword evidence="7 21" id="KW-0812">Transmembrane</keyword>
<evidence type="ECO:0000256" key="15">
    <source>
        <dbReference type="ARBA" id="ARBA00023128"/>
    </source>
</evidence>
<evidence type="ECO:0000256" key="8">
    <source>
        <dbReference type="ARBA" id="ARBA00022703"/>
    </source>
</evidence>
<dbReference type="EMBL" id="JAATJV010375091">
    <property type="protein sequence ID" value="MBZ3881134.1"/>
    <property type="molecule type" value="Genomic_DNA"/>
</dbReference>
<evidence type="ECO:0000256" key="1">
    <source>
        <dbReference type="ARBA" id="ARBA00000156"/>
    </source>
</evidence>
<dbReference type="GO" id="GO:0034620">
    <property type="term" value="P:cellular response to unfolded protein"/>
    <property type="evidence" value="ECO:0007669"/>
    <property type="project" value="UniProtKB-ARBA"/>
</dbReference>
<feature type="region of interest" description="Disordered" evidence="20">
    <location>
        <begin position="194"/>
        <end position="217"/>
    </location>
</feature>
<gene>
    <name evidence="23" type="ORF">SUZIE_161420</name>
</gene>
<feature type="transmembrane region" description="Helical" evidence="21">
    <location>
        <begin position="103"/>
        <end position="122"/>
    </location>
</feature>
<dbReference type="Gene3D" id="1.20.1540.10">
    <property type="entry name" value="Rhomboid-like"/>
    <property type="match status" value="1"/>
</dbReference>
<comment type="caution">
    <text evidence="23">The sequence shown here is derived from an EMBL/GenBank/DDBJ whole genome shotgun (WGS) entry which is preliminary data.</text>
</comment>
<evidence type="ECO:0000256" key="6">
    <source>
        <dbReference type="ARBA" id="ARBA00022670"/>
    </source>
</evidence>
<dbReference type="AlphaFoldDB" id="A0AA41MZQ1"/>
<evidence type="ECO:0000256" key="3">
    <source>
        <dbReference type="ARBA" id="ARBA00004477"/>
    </source>
</evidence>
<dbReference type="GO" id="GO:0004252">
    <property type="term" value="F:serine-type endopeptidase activity"/>
    <property type="evidence" value="ECO:0007669"/>
    <property type="project" value="InterPro"/>
</dbReference>
<dbReference type="GO" id="GO:0051247">
    <property type="term" value="P:positive regulation of protein metabolic process"/>
    <property type="evidence" value="ECO:0007669"/>
    <property type="project" value="UniProtKB-ARBA"/>
</dbReference>
<comment type="subcellular location">
    <subcellularLocation>
        <location evidence="3">Endoplasmic reticulum membrane</location>
        <topology evidence="3">Multi-pass membrane protein</topology>
    </subcellularLocation>
    <subcellularLocation>
        <location evidence="2">Mitochondrion membrane</location>
        <topology evidence="2">Multi-pass membrane protein</topology>
    </subcellularLocation>
</comment>
<dbReference type="GO" id="GO:0031966">
    <property type="term" value="C:mitochondrial membrane"/>
    <property type="evidence" value="ECO:0007669"/>
    <property type="project" value="UniProtKB-SubCell"/>
</dbReference>
<evidence type="ECO:0000256" key="4">
    <source>
        <dbReference type="ARBA" id="ARBA00009045"/>
    </source>
</evidence>
<evidence type="ECO:0000256" key="9">
    <source>
        <dbReference type="ARBA" id="ARBA00022782"/>
    </source>
</evidence>
<keyword evidence="15" id="KW-0496">Mitochondrion</keyword>
<dbReference type="Proteomes" id="UP001166674">
    <property type="component" value="Unassembled WGS sequence"/>
</dbReference>
<keyword evidence="14 21" id="KW-1133">Transmembrane helix</keyword>
<comment type="similarity">
    <text evidence="4">Belongs to the peptidase S54 family.</text>
</comment>
<dbReference type="EC" id="3.4.21.105" evidence="5"/>
<evidence type="ECO:0000256" key="21">
    <source>
        <dbReference type="SAM" id="Phobius"/>
    </source>
</evidence>
<evidence type="ECO:0000256" key="7">
    <source>
        <dbReference type="ARBA" id="ARBA00022692"/>
    </source>
</evidence>
<evidence type="ECO:0000256" key="12">
    <source>
        <dbReference type="ARBA" id="ARBA00022825"/>
    </source>
</evidence>
<dbReference type="PANTHER" id="PTHR43066">
    <property type="entry name" value="RHOMBOID-RELATED PROTEIN"/>
    <property type="match status" value="1"/>
</dbReference>
<dbReference type="InterPro" id="IPR022764">
    <property type="entry name" value="Peptidase_S54_rhomboid_dom"/>
</dbReference>
<keyword evidence="13" id="KW-0744">Spermatogenesis</keyword>
<evidence type="ECO:0000256" key="17">
    <source>
        <dbReference type="ARBA" id="ARBA00069180"/>
    </source>
</evidence>
<keyword evidence="8" id="KW-0053">Apoptosis</keyword>
<keyword evidence="11" id="KW-0256">Endoplasmic reticulum</keyword>
<dbReference type="PANTHER" id="PTHR43066:SF14">
    <property type="entry name" value="RHOMBOID-RELATED PROTEIN 4"/>
    <property type="match status" value="1"/>
</dbReference>
<evidence type="ECO:0000256" key="16">
    <source>
        <dbReference type="ARBA" id="ARBA00023136"/>
    </source>
</evidence>
<proteinExistence type="inferred from homology"/>
<protein>
    <recommendedName>
        <fullName evidence="17">Rhomboid-related protein 4</fullName>
        <ecNumber evidence="5">3.4.21.105</ecNumber>
    </recommendedName>
    <alternativeName>
        <fullName evidence="18">Rhomboid domain-containing protein 1</fullName>
    </alternativeName>
    <alternativeName>
        <fullName evidence="19">Rhomboid-like protein 4</fullName>
    </alternativeName>
</protein>
<evidence type="ECO:0000256" key="5">
    <source>
        <dbReference type="ARBA" id="ARBA00013039"/>
    </source>
</evidence>
<dbReference type="GO" id="GO:0006915">
    <property type="term" value="P:apoptotic process"/>
    <property type="evidence" value="ECO:0007669"/>
    <property type="project" value="UniProtKB-KW"/>
</dbReference>
<evidence type="ECO:0000256" key="10">
    <source>
        <dbReference type="ARBA" id="ARBA00022801"/>
    </source>
</evidence>
<organism evidence="23 24">
    <name type="scientific">Sciurus carolinensis</name>
    <name type="common">Eastern gray squirrel</name>
    <dbReference type="NCBI Taxonomy" id="30640"/>
    <lineage>
        <taxon>Eukaryota</taxon>
        <taxon>Metazoa</taxon>
        <taxon>Chordata</taxon>
        <taxon>Craniata</taxon>
        <taxon>Vertebrata</taxon>
        <taxon>Euteleostomi</taxon>
        <taxon>Mammalia</taxon>
        <taxon>Eutheria</taxon>
        <taxon>Euarchontoglires</taxon>
        <taxon>Glires</taxon>
        <taxon>Rodentia</taxon>
        <taxon>Sciuromorpha</taxon>
        <taxon>Sciuridae</taxon>
        <taxon>Sciurinae</taxon>
        <taxon>Sciurini</taxon>
        <taxon>Sciurus</taxon>
    </lineage>
</organism>
<dbReference type="GO" id="GO:0030154">
    <property type="term" value="P:cell differentiation"/>
    <property type="evidence" value="ECO:0007669"/>
    <property type="project" value="UniProtKB-KW"/>
</dbReference>
<keyword evidence="12" id="KW-0720">Serine protease</keyword>
<evidence type="ECO:0000256" key="11">
    <source>
        <dbReference type="ARBA" id="ARBA00022824"/>
    </source>
</evidence>
<sequence>MQRRSRGSNMGLILLLSQIFQVGINNIPPVTLATLVLNIWFFLNPMKPLYNSCLSVEKCYQQKDWQRLLLSPFHHADDWHLYFNMASMLWKGVKLERRLGSRWFAYIITTFSLLTGVVYLLLQFASAEFMDEPDYRRSCAVGFSGVLFALKVLNNHYCPGGFVNILGFPVPNRFACWAELVAIHFFSPGRGLTAPGGPHHGGDPTQPTSRTASQPMATPSGLLASEELNDSQVCQMLFSLEFAYSAFNRFLHTQASVWPMGDGVWLPEDNSSLALATPTLDIFLRLDVQDSYPIKML</sequence>
<keyword evidence="6" id="KW-0645">Protease</keyword>